<dbReference type="RefSeq" id="WP_132703257.1">
    <property type="nucleotide sequence ID" value="NZ_SLZR01000018.1"/>
</dbReference>
<feature type="domain" description="YknX-like C-terminal permuted SH3-like" evidence="3">
    <location>
        <begin position="283"/>
        <end position="348"/>
    </location>
</feature>
<gene>
    <name evidence="4" type="ORF">BCF53_11851</name>
</gene>
<dbReference type="SUPFAM" id="SSF111369">
    <property type="entry name" value="HlyD-like secretion proteins"/>
    <property type="match status" value="1"/>
</dbReference>
<name>A0A4R3HZC0_9GAMM</name>
<protein>
    <submittedName>
        <fullName evidence="4">RND family efflux transporter MFP subunit</fullName>
    </submittedName>
</protein>
<dbReference type="InterPro" id="IPR058637">
    <property type="entry name" value="YknX-like_C"/>
</dbReference>
<dbReference type="Pfam" id="PF25917">
    <property type="entry name" value="BSH_RND"/>
    <property type="match status" value="1"/>
</dbReference>
<comment type="caution">
    <text evidence="4">The sequence shown here is derived from an EMBL/GenBank/DDBJ whole genome shotgun (WGS) entry which is preliminary data.</text>
</comment>
<dbReference type="PANTHER" id="PTHR30469:SF20">
    <property type="entry name" value="EFFLUX RND TRANSPORTER PERIPLASMIC ADAPTOR SUBUNIT"/>
    <property type="match status" value="1"/>
</dbReference>
<dbReference type="InterPro" id="IPR058625">
    <property type="entry name" value="MdtA-like_BSH"/>
</dbReference>
<evidence type="ECO:0000259" key="3">
    <source>
        <dbReference type="Pfam" id="PF25989"/>
    </source>
</evidence>
<comment type="similarity">
    <text evidence="1">Belongs to the membrane fusion protein (MFP) (TC 8.A.1) family.</text>
</comment>
<dbReference type="Gene3D" id="2.40.50.100">
    <property type="match status" value="1"/>
</dbReference>
<feature type="domain" description="Multidrug resistance protein MdtA-like barrel-sandwich hybrid" evidence="2">
    <location>
        <begin position="63"/>
        <end position="168"/>
    </location>
</feature>
<dbReference type="InterPro" id="IPR006143">
    <property type="entry name" value="RND_pump_MFP"/>
</dbReference>
<dbReference type="NCBIfam" id="TIGR01730">
    <property type="entry name" value="RND_mfp"/>
    <property type="match status" value="1"/>
</dbReference>
<dbReference type="GO" id="GO:1990281">
    <property type="term" value="C:efflux pump complex"/>
    <property type="evidence" value="ECO:0007669"/>
    <property type="project" value="TreeGrafter"/>
</dbReference>
<dbReference type="Gene3D" id="2.40.420.20">
    <property type="match status" value="1"/>
</dbReference>
<evidence type="ECO:0000259" key="2">
    <source>
        <dbReference type="Pfam" id="PF25917"/>
    </source>
</evidence>
<reference evidence="4 5" key="1">
    <citation type="submission" date="2019-03" db="EMBL/GenBank/DDBJ databases">
        <title>Genomic Encyclopedia of Archaeal and Bacterial Type Strains, Phase II (KMG-II): from individual species to whole genera.</title>
        <authorList>
            <person name="Goeker M."/>
        </authorList>
    </citation>
    <scope>NUCLEOTIDE SEQUENCE [LARGE SCALE GENOMIC DNA]</scope>
    <source>
        <strain evidence="4 5">DSM 15388</strain>
    </source>
</reference>
<evidence type="ECO:0000313" key="4">
    <source>
        <dbReference type="EMBL" id="TCS37691.1"/>
    </source>
</evidence>
<dbReference type="AlphaFoldDB" id="A0A4R3HZC0"/>
<accession>A0A4R3HZC0</accession>
<dbReference type="Gene3D" id="2.40.30.170">
    <property type="match status" value="1"/>
</dbReference>
<keyword evidence="5" id="KW-1185">Reference proteome</keyword>
<proteinExistence type="inferred from homology"/>
<organism evidence="4 5">
    <name type="scientific">Reinekea marinisedimentorum</name>
    <dbReference type="NCBI Taxonomy" id="230495"/>
    <lineage>
        <taxon>Bacteria</taxon>
        <taxon>Pseudomonadati</taxon>
        <taxon>Pseudomonadota</taxon>
        <taxon>Gammaproteobacteria</taxon>
        <taxon>Oceanospirillales</taxon>
        <taxon>Saccharospirillaceae</taxon>
        <taxon>Reinekea</taxon>
    </lineage>
</organism>
<dbReference type="EMBL" id="SLZR01000018">
    <property type="protein sequence ID" value="TCS37691.1"/>
    <property type="molecule type" value="Genomic_DNA"/>
</dbReference>
<dbReference type="OrthoDB" id="1185083at2"/>
<dbReference type="GO" id="GO:0015562">
    <property type="term" value="F:efflux transmembrane transporter activity"/>
    <property type="evidence" value="ECO:0007669"/>
    <property type="project" value="TreeGrafter"/>
</dbReference>
<evidence type="ECO:0000256" key="1">
    <source>
        <dbReference type="ARBA" id="ARBA00009477"/>
    </source>
</evidence>
<sequence>MGYRIGGSVVILIGIALFLVLQGATNASQIQTSLSTVKVLQVTSADQVQQRNFPAKVVASSSANLATKVGGQVKIIYVEPGDLVKKGDTLLEIDPVDYQLGYEQAEANLTLAQATYNRIYASFQKGVSTQSDLDNVKAQLDLAQIALKQARNSLTDTKLIAPYDAIVVRVDPEEHEFVSPQTPLVFIQSREAILVEFQVPSDIIATVGDVNNLPPATVRFDAMPKQSYPATIKEFSIESDASTRAYDVTLQIPLNGANNIRLLPGMEATVELKVDRPESTGSVVVPSHAVFMNGDQASVWVVNEDHVVRTNVELGSLRNNGIEVNAGLNAGDVIVVAGVYQLTDNQMINVWAGE</sequence>
<dbReference type="Pfam" id="PF25989">
    <property type="entry name" value="YknX_C"/>
    <property type="match status" value="1"/>
</dbReference>
<dbReference type="Gene3D" id="1.10.287.470">
    <property type="entry name" value="Helix hairpin bin"/>
    <property type="match status" value="1"/>
</dbReference>
<evidence type="ECO:0000313" key="5">
    <source>
        <dbReference type="Proteomes" id="UP000295793"/>
    </source>
</evidence>
<dbReference type="Proteomes" id="UP000295793">
    <property type="component" value="Unassembled WGS sequence"/>
</dbReference>
<dbReference type="PANTHER" id="PTHR30469">
    <property type="entry name" value="MULTIDRUG RESISTANCE PROTEIN MDTA"/>
    <property type="match status" value="1"/>
</dbReference>